<comment type="caution">
    <text evidence="1">The sequence shown here is derived from an EMBL/GenBank/DDBJ whole genome shotgun (WGS) entry which is preliminary data.</text>
</comment>
<gene>
    <name evidence="1" type="ORF">HPB47_008457</name>
</gene>
<reference evidence="1 2" key="1">
    <citation type="journal article" date="2020" name="Cell">
        <title>Large-Scale Comparative Analyses of Tick Genomes Elucidate Their Genetic Diversity and Vector Capacities.</title>
        <authorList>
            <consortium name="Tick Genome and Microbiome Consortium (TIGMIC)"/>
            <person name="Jia N."/>
            <person name="Wang J."/>
            <person name="Shi W."/>
            <person name="Du L."/>
            <person name="Sun Y."/>
            <person name="Zhan W."/>
            <person name="Jiang J.F."/>
            <person name="Wang Q."/>
            <person name="Zhang B."/>
            <person name="Ji P."/>
            <person name="Bell-Sakyi L."/>
            <person name="Cui X.M."/>
            <person name="Yuan T.T."/>
            <person name="Jiang B.G."/>
            <person name="Yang W.F."/>
            <person name="Lam T.T."/>
            <person name="Chang Q.C."/>
            <person name="Ding S.J."/>
            <person name="Wang X.J."/>
            <person name="Zhu J.G."/>
            <person name="Ruan X.D."/>
            <person name="Zhao L."/>
            <person name="Wei J.T."/>
            <person name="Ye R.Z."/>
            <person name="Que T.C."/>
            <person name="Du C.H."/>
            <person name="Zhou Y.H."/>
            <person name="Cheng J.X."/>
            <person name="Dai P.F."/>
            <person name="Guo W.B."/>
            <person name="Han X.H."/>
            <person name="Huang E.J."/>
            <person name="Li L.F."/>
            <person name="Wei W."/>
            <person name="Gao Y.C."/>
            <person name="Liu J.Z."/>
            <person name="Shao H.Z."/>
            <person name="Wang X."/>
            <person name="Wang C.C."/>
            <person name="Yang T.C."/>
            <person name="Huo Q.B."/>
            <person name="Li W."/>
            <person name="Chen H.Y."/>
            <person name="Chen S.E."/>
            <person name="Zhou L.G."/>
            <person name="Ni X.B."/>
            <person name="Tian J.H."/>
            <person name="Sheng Y."/>
            <person name="Liu T."/>
            <person name="Pan Y.S."/>
            <person name="Xia L.Y."/>
            <person name="Li J."/>
            <person name="Zhao F."/>
            <person name="Cao W.C."/>
        </authorList>
    </citation>
    <scope>NUCLEOTIDE SEQUENCE [LARGE SCALE GENOMIC DNA]</scope>
    <source>
        <strain evidence="1">Iper-2018</strain>
    </source>
</reference>
<feature type="non-terminal residue" evidence="1">
    <location>
        <position position="1"/>
    </location>
</feature>
<keyword evidence="2" id="KW-1185">Reference proteome</keyword>
<sequence>IALLFSVAAEAPPLPYFVRRSRNHLLPVYVHSEIRGPRFITRVRNVEGDLWALHNDLKKHLEGLCGKEVLSQVHELGSYVGFKGCLEEEPVAGVAKLSLHVNSLESNGDGDDGQEEKEFEWPCTAMSDEVYPNDTPFVKLACDVAFESLTEREKCYAHYLCRASWYGGLIVLFQTSKESPLIFLLLERLFRSQDLDSLRALATEQCNFDEEDFKALLVYAAAFYANMGNYKGFGDNKFIPNLSKEKLHKLVTLSEASKLDPSTMGFLWSHLSGPLYSLGDNEKHLGFPPAGTTTYFSKNCTKQDSEVVGKFLTEKGIEGYITRVFKKATEAGDQDCYEIRYASVLTSDDPEKSELLGCELMDKGRVCFTRGDYSGLLKLTVDNLRKAQECAANENQRQMLGKYIESFTVGSLDAHKDGSRFWTKDKGPSVESYIGFIETYRDPAGMRGEFEGFVATVNRPQSEKFGALVERAESLLRLLPWAQCFEKDQFLRPDFTSLDVVAFAGSGIPAGINIPNYDSIRQNEGFKNVSLGNVINADDKSSKANFLSPEDNEIFNKYKNGSFEVQVGLHELLGHGSGKLLVQHKDGSFNFDRDSVVLPATRFSSLPEHEVTSWYKDNETYDSVFGPLGSSYEECRAECVGLHLCTNEDVLRLFGFEGQEGQDVAYVNWLSMVVKGVEGLQTYNPRTKTWLQAHSRARYVIMRVLLEAGDLVKVQETTGEDGKPDLLVSLDRSKIPSVGAPAIEQFLLQLQLYKSTADVKSATELYERYSDVSADESHPFLKYWDIVMARKKPRRIFVQANTVLEGRKDASQDAAQSEPPPILIWMSIVPACAVVCHYCVMHVEDPSLCSEGARCSQDCYELEHFLGIPAGDKVQLKSYEASPEGHLQSWLDRFACSAKDLDRIILETWKKDQDHF</sequence>
<dbReference type="EMBL" id="JABSTQ010011183">
    <property type="protein sequence ID" value="KAG0414390.1"/>
    <property type="molecule type" value="Genomic_DNA"/>
</dbReference>
<evidence type="ECO:0000313" key="1">
    <source>
        <dbReference type="EMBL" id="KAG0414390.1"/>
    </source>
</evidence>
<organism evidence="1 2">
    <name type="scientific">Ixodes persulcatus</name>
    <name type="common">Taiga tick</name>
    <dbReference type="NCBI Taxonomy" id="34615"/>
    <lineage>
        <taxon>Eukaryota</taxon>
        <taxon>Metazoa</taxon>
        <taxon>Ecdysozoa</taxon>
        <taxon>Arthropoda</taxon>
        <taxon>Chelicerata</taxon>
        <taxon>Arachnida</taxon>
        <taxon>Acari</taxon>
        <taxon>Parasitiformes</taxon>
        <taxon>Ixodida</taxon>
        <taxon>Ixodoidea</taxon>
        <taxon>Ixodidae</taxon>
        <taxon>Ixodinae</taxon>
        <taxon>Ixodes</taxon>
    </lineage>
</organism>
<accession>A0AC60P4S0</accession>
<name>A0AC60P4S0_IXOPE</name>
<dbReference type="Proteomes" id="UP000805193">
    <property type="component" value="Unassembled WGS sequence"/>
</dbReference>
<protein>
    <submittedName>
        <fullName evidence="1">Uncharacterized protein</fullName>
    </submittedName>
</protein>
<proteinExistence type="predicted"/>
<evidence type="ECO:0000313" key="2">
    <source>
        <dbReference type="Proteomes" id="UP000805193"/>
    </source>
</evidence>